<dbReference type="Proteomes" id="UP000579605">
    <property type="component" value="Unassembled WGS sequence"/>
</dbReference>
<accession>A0A852ZHR2</accession>
<dbReference type="NCBIfam" id="TIGR03624">
    <property type="entry name" value="putative hydrolase"/>
    <property type="match status" value="1"/>
</dbReference>
<dbReference type="Gene3D" id="1.20.150.30">
    <property type="entry name" value="Zincin-like metallopeptidase, N-terminal domain"/>
    <property type="match status" value="1"/>
</dbReference>
<protein>
    <submittedName>
        <fullName evidence="2">Coenzyme F420 biosynthesis associated uncharacterized protein</fullName>
    </submittedName>
</protein>
<reference evidence="2 3" key="1">
    <citation type="submission" date="2020-07" db="EMBL/GenBank/DDBJ databases">
        <title>Sequencing the genomes of 1000 actinobacteria strains.</title>
        <authorList>
            <person name="Klenk H.-P."/>
        </authorList>
    </citation>
    <scope>NUCLEOTIDE SEQUENCE [LARGE SCALE GENOMIC DNA]</scope>
    <source>
        <strain evidence="2 3">DSM 18448</strain>
    </source>
</reference>
<dbReference type="PANTHER" id="PTHR39420:SF1">
    <property type="entry name" value="HYDROLASE"/>
    <property type="match status" value="1"/>
</dbReference>
<dbReference type="InterPro" id="IPR022454">
    <property type="entry name" value="CHP03883_F420-assoc"/>
</dbReference>
<comment type="caution">
    <text evidence="2">The sequence shown here is derived from an EMBL/GenBank/DDBJ whole genome shotgun (WGS) entry which is preliminary data.</text>
</comment>
<evidence type="ECO:0000256" key="1">
    <source>
        <dbReference type="SAM" id="MobiDB-lite"/>
    </source>
</evidence>
<feature type="compositionally biased region" description="Basic and acidic residues" evidence="1">
    <location>
        <begin position="149"/>
        <end position="158"/>
    </location>
</feature>
<dbReference type="PANTHER" id="PTHR39420">
    <property type="match status" value="1"/>
</dbReference>
<dbReference type="EMBL" id="JACBZH010000001">
    <property type="protein sequence ID" value="NYH92671.1"/>
    <property type="molecule type" value="Genomic_DNA"/>
</dbReference>
<keyword evidence="3" id="KW-1185">Reference proteome</keyword>
<gene>
    <name evidence="2" type="ORF">F4554_005309</name>
</gene>
<dbReference type="InterPro" id="IPR042271">
    <property type="entry name" value="Zinicin_2_N"/>
</dbReference>
<proteinExistence type="predicted"/>
<evidence type="ECO:0000313" key="3">
    <source>
        <dbReference type="Proteomes" id="UP000579605"/>
    </source>
</evidence>
<dbReference type="NCBIfam" id="TIGR03883">
    <property type="entry name" value="DUF2342_F420"/>
    <property type="match status" value="1"/>
</dbReference>
<organism evidence="2 3">
    <name type="scientific">Actinopolymorpha rutila</name>
    <dbReference type="NCBI Taxonomy" id="446787"/>
    <lineage>
        <taxon>Bacteria</taxon>
        <taxon>Bacillati</taxon>
        <taxon>Actinomycetota</taxon>
        <taxon>Actinomycetes</taxon>
        <taxon>Propionibacteriales</taxon>
        <taxon>Actinopolymorphaceae</taxon>
        <taxon>Actinopolymorpha</taxon>
    </lineage>
</organism>
<feature type="region of interest" description="Disordered" evidence="1">
    <location>
        <begin position="143"/>
        <end position="167"/>
    </location>
</feature>
<dbReference type="Pfam" id="PF10103">
    <property type="entry name" value="Zincin_2"/>
    <property type="match status" value="1"/>
</dbReference>
<sequence>MSQTEAADGIDSMVDWDLALTTARRLLRPGPDVSVDEARRVVADLREFAQQAEGHVRAYTGLRATGARAPVVVVDRAGWTQANVDAFRQILEPLAEKLAERRGSDSPMGALGSRVTGVETGALLAFLSSKVLGQFDPFWSDDTPAAVPEPRHSAEQPHDAGTGAFVEPVGGPDGHSAEVAATAPPVGRLLLVAPNVAHIERELEVDPRDFRLWVCLHEETHRVQFTAVPWLRDHLRGQIRSFLEHTDLDPSAVFGQLRQGLEQVGRMARGGGEQGMSFLDLVQTPEQREVLDRVTAVMSLLEGHADVVMDGVGPEVIPSVATIRDRFQQRRGGGNWLDQLLKRMLGLDAKLRQYRDGAAFVRTVVSRVGQDGFNQVWSGPDALPTKTEITDPDAWVRRVHGFPN</sequence>
<evidence type="ECO:0000313" key="2">
    <source>
        <dbReference type="EMBL" id="NYH92671.1"/>
    </source>
</evidence>
<name>A0A852ZHR2_9ACTN</name>
<dbReference type="RefSeq" id="WP_238341408.1">
    <property type="nucleotide sequence ID" value="NZ_BAAARR010000021.1"/>
</dbReference>
<dbReference type="SUPFAM" id="SSF55486">
    <property type="entry name" value="Metalloproteases ('zincins'), catalytic domain"/>
    <property type="match status" value="1"/>
</dbReference>
<dbReference type="AlphaFoldDB" id="A0A852ZHR2"/>
<dbReference type="InterPro" id="IPR018766">
    <property type="entry name" value="Zinicin_2"/>
</dbReference>